<evidence type="ECO:0000256" key="1">
    <source>
        <dbReference type="SAM" id="SignalP"/>
    </source>
</evidence>
<dbReference type="KEGG" id="lrs:PX52LOC_07792"/>
<evidence type="ECO:0000313" key="3">
    <source>
        <dbReference type="Proteomes" id="UP000324974"/>
    </source>
</evidence>
<keyword evidence="1" id="KW-0732">Signal</keyword>
<reference evidence="3" key="1">
    <citation type="submission" date="2019-08" db="EMBL/GenBank/DDBJ databases">
        <title>Limnoglobus roseus gen. nov., sp. nov., a novel freshwater planctomycete with a giant genome from the family Gemmataceae.</title>
        <authorList>
            <person name="Kulichevskaya I.S."/>
            <person name="Naumoff D.G."/>
            <person name="Miroshnikov K."/>
            <person name="Ivanova A."/>
            <person name="Philippov D.A."/>
            <person name="Hakobyan A."/>
            <person name="Rijpstra I.C."/>
            <person name="Sinninghe Damste J.S."/>
            <person name="Liesack W."/>
            <person name="Dedysh S.N."/>
        </authorList>
    </citation>
    <scope>NUCLEOTIDE SEQUENCE [LARGE SCALE GENOMIC DNA]</scope>
    <source>
        <strain evidence="3">PX52</strain>
    </source>
</reference>
<evidence type="ECO:0000313" key="2">
    <source>
        <dbReference type="EMBL" id="QEL20685.1"/>
    </source>
</evidence>
<gene>
    <name evidence="2" type="ORF">PX52LOC_07792</name>
</gene>
<proteinExistence type="predicted"/>
<protein>
    <recommendedName>
        <fullName evidence="4">WD40 repeat domain-containing protein</fullName>
    </recommendedName>
</protein>
<evidence type="ECO:0008006" key="4">
    <source>
        <dbReference type="Google" id="ProtNLM"/>
    </source>
</evidence>
<organism evidence="2 3">
    <name type="scientific">Limnoglobus roseus</name>
    <dbReference type="NCBI Taxonomy" id="2598579"/>
    <lineage>
        <taxon>Bacteria</taxon>
        <taxon>Pseudomonadati</taxon>
        <taxon>Planctomycetota</taxon>
        <taxon>Planctomycetia</taxon>
        <taxon>Gemmatales</taxon>
        <taxon>Gemmataceae</taxon>
        <taxon>Limnoglobus</taxon>
    </lineage>
</organism>
<dbReference type="Proteomes" id="UP000324974">
    <property type="component" value="Chromosome"/>
</dbReference>
<accession>A0A5C1AQ03</accession>
<dbReference type="AlphaFoldDB" id="A0A5C1AQ03"/>
<feature type="chain" id="PRO_5022766917" description="WD40 repeat domain-containing protein" evidence="1">
    <location>
        <begin position="20"/>
        <end position="331"/>
    </location>
</feature>
<feature type="signal peptide" evidence="1">
    <location>
        <begin position="1"/>
        <end position="19"/>
    </location>
</feature>
<keyword evidence="3" id="KW-1185">Reference proteome</keyword>
<sequence length="331" mass="34671">MRPYLILLLTGMTVGPVAAADPPAEVIHAATVHDGRLLCLSEGGAVAAWELKTGAYATAEAGRLSRKGLNRLEGDGDRLWAADGAALYEWSAMAGGWEKRAAYEAGGETLVAIVPVGGTPYLVFPSAVVDPVGKRPYPVPKVKRPRGGPPLRILATHGTAARLWVGTGNGEWGGDLLGLDVKTGTWVHDASGGGYVTGITHATGDEVIVSWSMDHFGARTEICVHKADGTRKTEHGSLAGKYYQRLAYNPGDRSLYGIEARDVVTIEQGKPTKVAGLDGRLFEREPNAIGVAPGVLALIPAGKGAVVVVPKVGGPTLVRDGKVTRLVKPKP</sequence>
<dbReference type="RefSeq" id="WP_149114951.1">
    <property type="nucleotide sequence ID" value="NZ_CP042425.1"/>
</dbReference>
<name>A0A5C1AQ03_9BACT</name>
<dbReference type="EMBL" id="CP042425">
    <property type="protein sequence ID" value="QEL20685.1"/>
    <property type="molecule type" value="Genomic_DNA"/>
</dbReference>
<dbReference type="SUPFAM" id="SSF50998">
    <property type="entry name" value="Quinoprotein alcohol dehydrogenase-like"/>
    <property type="match status" value="1"/>
</dbReference>
<dbReference type="InterPro" id="IPR011047">
    <property type="entry name" value="Quinoprotein_ADH-like_sf"/>
</dbReference>
<dbReference type="OrthoDB" id="1325014at2"/>